<dbReference type="PRINTS" id="PR00038">
    <property type="entry name" value="HTHLUXR"/>
</dbReference>
<keyword evidence="3" id="KW-0804">Transcription</keyword>
<dbReference type="InterPro" id="IPR029016">
    <property type="entry name" value="GAF-like_dom_sf"/>
</dbReference>
<dbReference type="Gene3D" id="3.30.450.40">
    <property type="match status" value="1"/>
</dbReference>
<dbReference type="InterPro" id="IPR016032">
    <property type="entry name" value="Sig_transdc_resp-reg_C-effctor"/>
</dbReference>
<dbReference type="PROSITE" id="PS50043">
    <property type="entry name" value="HTH_LUXR_2"/>
    <property type="match status" value="1"/>
</dbReference>
<dbReference type="SUPFAM" id="SSF55781">
    <property type="entry name" value="GAF domain-like"/>
    <property type="match status" value="1"/>
</dbReference>
<dbReference type="PANTHER" id="PTHR44688:SF16">
    <property type="entry name" value="DNA-BINDING TRANSCRIPTIONAL ACTIVATOR DEVR_DOSR"/>
    <property type="match status" value="1"/>
</dbReference>
<proteinExistence type="predicted"/>
<dbReference type="SUPFAM" id="SSF46894">
    <property type="entry name" value="C-terminal effector domain of the bipartite response regulators"/>
    <property type="match status" value="1"/>
</dbReference>
<evidence type="ECO:0000256" key="2">
    <source>
        <dbReference type="ARBA" id="ARBA00023125"/>
    </source>
</evidence>
<dbReference type="PROSITE" id="PS00622">
    <property type="entry name" value="HTH_LUXR_1"/>
    <property type="match status" value="1"/>
</dbReference>
<dbReference type="Pfam" id="PF00196">
    <property type="entry name" value="GerE"/>
    <property type="match status" value="1"/>
</dbReference>
<gene>
    <name evidence="5" type="ORF">M3M28_02595</name>
</gene>
<dbReference type="PANTHER" id="PTHR44688">
    <property type="entry name" value="DNA-BINDING TRANSCRIPTIONAL ACTIVATOR DEVR_DOSR"/>
    <property type="match status" value="1"/>
</dbReference>
<keyword evidence="1" id="KW-0805">Transcription regulation</keyword>
<name>A0ABY4N2B3_9MICO</name>
<dbReference type="InterPro" id="IPR036388">
    <property type="entry name" value="WH-like_DNA-bd_sf"/>
</dbReference>
<evidence type="ECO:0000256" key="3">
    <source>
        <dbReference type="ARBA" id="ARBA00023163"/>
    </source>
</evidence>
<dbReference type="EMBL" id="CP097160">
    <property type="protein sequence ID" value="UQN15373.1"/>
    <property type="molecule type" value="Genomic_DNA"/>
</dbReference>
<accession>A0ABY4N2B3</accession>
<reference evidence="5" key="1">
    <citation type="submission" date="2022-05" db="EMBL/GenBank/DDBJ databases">
        <title>Complete genome sequence of toluene-degrading Gulosibacter sediminis strain ACHW.36C.</title>
        <authorList>
            <person name="Wai A.C."/>
            <person name="Lai G.K."/>
            <person name="Griffin S.D."/>
            <person name="Leung F.C."/>
        </authorList>
    </citation>
    <scope>NUCLEOTIDE SEQUENCE [LARGE SCALE GENOMIC DNA]</scope>
    <source>
        <strain evidence="5">ACHW.36C</strain>
    </source>
</reference>
<dbReference type="CDD" id="cd06170">
    <property type="entry name" value="LuxR_C_like"/>
    <property type="match status" value="1"/>
</dbReference>
<feature type="domain" description="HTH luxR-type" evidence="4">
    <location>
        <begin position="220"/>
        <end position="285"/>
    </location>
</feature>
<dbReference type="SMART" id="SM00421">
    <property type="entry name" value="HTH_LUXR"/>
    <property type="match status" value="1"/>
</dbReference>
<dbReference type="Gene3D" id="1.10.10.10">
    <property type="entry name" value="Winged helix-like DNA-binding domain superfamily/Winged helix DNA-binding domain"/>
    <property type="match status" value="1"/>
</dbReference>
<organism evidence="5">
    <name type="scientific">Gulosibacter sediminis</name>
    <dbReference type="NCBI Taxonomy" id="1729695"/>
    <lineage>
        <taxon>Bacteria</taxon>
        <taxon>Bacillati</taxon>
        <taxon>Actinomycetota</taxon>
        <taxon>Actinomycetes</taxon>
        <taxon>Micrococcales</taxon>
        <taxon>Microbacteriaceae</taxon>
        <taxon>Gulosibacter</taxon>
    </lineage>
</organism>
<dbReference type="InterPro" id="IPR000792">
    <property type="entry name" value="Tscrpt_reg_LuxR_C"/>
</dbReference>
<keyword evidence="2" id="KW-0238">DNA-binding</keyword>
<evidence type="ECO:0000256" key="1">
    <source>
        <dbReference type="ARBA" id="ARBA00023015"/>
    </source>
</evidence>
<sequence>MQRRSVVSEYELLEQALEEFQRRSGLSLVFGGIASEDGVQVTALRGQLTGTMAGLHVRTERGLGGRVIAERRPQLTTHYGKSRSITHDYDRAVLGEGVRSLLAVPVEVDGAMRAVLYGGQRADAPVGDVSIVPAERAAAELRRKFAARDAVRRAREQAELARAAETKPIPLPTAQLEQLRESYAELRAISADVSDAQLRRRLEALEHQLLGIAHPEFGADAAERPTLSPRELDVLGYVALGWRNASIAEALGLTQSTVKSYLGSVMQKLGQPSRSAAVTTARRAGLLP</sequence>
<evidence type="ECO:0000259" key="4">
    <source>
        <dbReference type="PROSITE" id="PS50043"/>
    </source>
</evidence>
<protein>
    <submittedName>
        <fullName evidence="5">LuxR C-terminal-related transcriptional regulator</fullName>
    </submittedName>
</protein>
<evidence type="ECO:0000313" key="5">
    <source>
        <dbReference type="EMBL" id="UQN15373.1"/>
    </source>
</evidence>